<feature type="compositionally biased region" description="Basic and acidic residues" evidence="1">
    <location>
        <begin position="83"/>
        <end position="94"/>
    </location>
</feature>
<evidence type="ECO:0000256" key="1">
    <source>
        <dbReference type="SAM" id="MobiDB-lite"/>
    </source>
</evidence>
<protein>
    <submittedName>
        <fullName evidence="2">Uncharacterized protein</fullName>
    </submittedName>
</protein>
<evidence type="ECO:0000313" key="2">
    <source>
        <dbReference type="EMBL" id="KAK8852055.1"/>
    </source>
</evidence>
<evidence type="ECO:0000313" key="3">
    <source>
        <dbReference type="Proteomes" id="UP001390339"/>
    </source>
</evidence>
<dbReference type="Proteomes" id="UP001390339">
    <property type="component" value="Unassembled WGS sequence"/>
</dbReference>
<keyword evidence="3" id="KW-1185">Reference proteome</keyword>
<name>A0ABR2HT87_9PEZI</name>
<organism evidence="2 3">
    <name type="scientific">Apiospora arundinis</name>
    <dbReference type="NCBI Taxonomy" id="335852"/>
    <lineage>
        <taxon>Eukaryota</taxon>
        <taxon>Fungi</taxon>
        <taxon>Dikarya</taxon>
        <taxon>Ascomycota</taxon>
        <taxon>Pezizomycotina</taxon>
        <taxon>Sordariomycetes</taxon>
        <taxon>Xylariomycetidae</taxon>
        <taxon>Amphisphaeriales</taxon>
        <taxon>Apiosporaceae</taxon>
        <taxon>Apiospora</taxon>
    </lineage>
</organism>
<reference evidence="2 3" key="1">
    <citation type="journal article" date="2024" name="IMA Fungus">
        <title>Apiospora arundinis, a panoply of carbohydrate-active enzymes and secondary metabolites.</title>
        <authorList>
            <person name="Sorensen T."/>
            <person name="Petersen C."/>
            <person name="Muurmann A.T."/>
            <person name="Christiansen J.V."/>
            <person name="Brundto M.L."/>
            <person name="Overgaard C.K."/>
            <person name="Boysen A.T."/>
            <person name="Wollenberg R.D."/>
            <person name="Larsen T.O."/>
            <person name="Sorensen J.L."/>
            <person name="Nielsen K.L."/>
            <person name="Sondergaard T.E."/>
        </authorList>
    </citation>
    <scope>NUCLEOTIDE SEQUENCE [LARGE SCALE GENOMIC DNA]</scope>
    <source>
        <strain evidence="2 3">AAU 773</strain>
    </source>
</reference>
<feature type="region of interest" description="Disordered" evidence="1">
    <location>
        <begin position="39"/>
        <end position="94"/>
    </location>
</feature>
<proteinExistence type="predicted"/>
<sequence length="469" mass="53913">MVCYITPLSHQLRLEKEKNERLEKENAELKLKLETLEHQMKESSKSAKTLSTKRANDAITAKSKDFPPKSYLRATVSSSKRSKPVEPADEEKTATPKFDITYHRDAEGRVYAYDDGRLIEVTHLTGLITRHECITSWVHKPTSYMQDTESSRQKVVSVWRTLETPAPEPKNKTWILEKATRFYDCSWENEAASKVIIPASIGERLLSEALELGKMAFYDFCKENVPDLWKRRFQDSHKEVKFEYDENNAYECYWRFSNTPDVNRSYLVWALDKARILRNRVAHFSGHFLVHYYDEYLQGAQAISIAVKDEPRAVKIRALRDELRAVATDTLERIENMGCASLVQVQRDWEPCHDRFFALFTGDKYDGLKFEECKLSSAVGLALEAWRWQENNCDPMARDPESDADTDVAQVSADQEDNTTGKERDSTGVAHDSSDQEDVLSDGRNSEEVEFPEFDLVGDSPESKDNGED</sequence>
<feature type="region of interest" description="Disordered" evidence="1">
    <location>
        <begin position="393"/>
        <end position="469"/>
    </location>
</feature>
<comment type="caution">
    <text evidence="2">The sequence shown here is derived from an EMBL/GenBank/DDBJ whole genome shotgun (WGS) entry which is preliminary data.</text>
</comment>
<dbReference type="EMBL" id="JAPCWZ010000009">
    <property type="protein sequence ID" value="KAK8852055.1"/>
    <property type="molecule type" value="Genomic_DNA"/>
</dbReference>
<gene>
    <name evidence="2" type="ORF">PGQ11_014534</name>
</gene>
<accession>A0ABR2HT87</accession>